<evidence type="ECO:0000313" key="2">
    <source>
        <dbReference type="EMBL" id="EXI61965.1"/>
    </source>
</evidence>
<dbReference type="SUPFAM" id="SSF143422">
    <property type="entry name" value="Transposase IS200-like"/>
    <property type="match status" value="1"/>
</dbReference>
<evidence type="ECO:0000259" key="1">
    <source>
        <dbReference type="SMART" id="SM01321"/>
    </source>
</evidence>
<dbReference type="GO" id="GO:0003677">
    <property type="term" value="F:DNA binding"/>
    <property type="evidence" value="ECO:0007669"/>
    <property type="project" value="InterPro"/>
</dbReference>
<name>A0A011NC79_9PAST</name>
<dbReference type="NCBIfam" id="NF033573">
    <property type="entry name" value="transpos_IS200"/>
    <property type="match status" value="1"/>
</dbReference>
<dbReference type="GO" id="GO:0004803">
    <property type="term" value="F:transposase activity"/>
    <property type="evidence" value="ECO:0007669"/>
    <property type="project" value="InterPro"/>
</dbReference>
<dbReference type="SMART" id="SM01321">
    <property type="entry name" value="Y1_Tnp"/>
    <property type="match status" value="1"/>
</dbReference>
<feature type="domain" description="Transposase IS200-like" evidence="1">
    <location>
        <begin position="3"/>
        <end position="118"/>
    </location>
</feature>
<protein>
    <submittedName>
        <fullName evidence="2">Transposase IS200</fullName>
    </submittedName>
</protein>
<sequence length="151" mass="17622">MSYTRLIYHIVFRTKYGTPTISEQHETSLYRYINGYVSSRKAKLYQINGMPDHLHPLVGLPPTIAVSDFVQQLKNATHLFMEQNHALFPDFFAWSKGYCALTYSEQEKAKIANYIKHQKSHHKQLGFADEIKQLMVENGLYVDEAYFSRNL</sequence>
<dbReference type="PANTHER" id="PTHR33360">
    <property type="entry name" value="TRANSPOSASE FOR INSERTION SEQUENCE ELEMENT IS200"/>
    <property type="match status" value="1"/>
</dbReference>
<dbReference type="PANTHER" id="PTHR33360:SF2">
    <property type="entry name" value="TRANSPOSASE FOR INSERTION SEQUENCE ELEMENT IS200"/>
    <property type="match status" value="1"/>
</dbReference>
<dbReference type="InterPro" id="IPR036515">
    <property type="entry name" value="Transposase_17_sf"/>
</dbReference>
<dbReference type="InterPro" id="IPR002686">
    <property type="entry name" value="Transposase_17"/>
</dbReference>
<dbReference type="Pfam" id="PF01797">
    <property type="entry name" value="Y1_Tnp"/>
    <property type="match status" value="1"/>
</dbReference>
<comment type="caution">
    <text evidence="2">The sequence shown here is derived from an EMBL/GenBank/DDBJ whole genome shotgun (WGS) entry which is preliminary data.</text>
</comment>
<dbReference type="Proteomes" id="UP000054123">
    <property type="component" value="Unassembled WGS sequence"/>
</dbReference>
<dbReference type="Gene3D" id="3.30.70.1290">
    <property type="entry name" value="Transposase IS200-like"/>
    <property type="match status" value="1"/>
</dbReference>
<gene>
    <name evidence="2" type="ORF">AK33_07480</name>
</gene>
<dbReference type="GO" id="GO:0006313">
    <property type="term" value="P:DNA transposition"/>
    <property type="evidence" value="ECO:0007669"/>
    <property type="project" value="InterPro"/>
</dbReference>
<dbReference type="PATRIC" id="fig|1450449.3.peg.1471"/>
<dbReference type="STRING" id="1122190.GCA_000621105_00627"/>
<dbReference type="AlphaFoldDB" id="A0A011NC79"/>
<dbReference type="OrthoDB" id="9797997at2"/>
<evidence type="ECO:0000313" key="3">
    <source>
        <dbReference type="Proteomes" id="UP000054123"/>
    </source>
</evidence>
<reference evidence="2 3" key="1">
    <citation type="journal article" date="2014" name="Genome Announc.">
        <title>Genome Sequence of a Presumptive Mannheimia haemolytica Strain with an A1/A6-Cross-Reactive Serotype from a White-Tailed Deer (Odocoileus virginianus).</title>
        <authorList>
            <person name="Lawrence P.K."/>
            <person name="Bey R.F."/>
            <person name="Wiener B."/>
            <person name="Kittichotirat W."/>
            <person name="Bumgarner R.E."/>
        </authorList>
    </citation>
    <scope>NUCLEOTIDE SEQUENCE [LARGE SCALE GENOMIC DNA]</scope>
    <source>
        <strain evidence="2 3">PKL10</strain>
    </source>
</reference>
<dbReference type="RefSeq" id="WP_042803170.1">
    <property type="nucleotide sequence ID" value="NZ_AVSP01000001.1"/>
</dbReference>
<dbReference type="EMBL" id="JANJ01000005">
    <property type="protein sequence ID" value="EXI61965.1"/>
    <property type="molecule type" value="Genomic_DNA"/>
</dbReference>
<proteinExistence type="predicted"/>
<organism evidence="2 3">
    <name type="scientific">Mannheimia granulomatis</name>
    <dbReference type="NCBI Taxonomy" id="85402"/>
    <lineage>
        <taxon>Bacteria</taxon>
        <taxon>Pseudomonadati</taxon>
        <taxon>Pseudomonadota</taxon>
        <taxon>Gammaproteobacteria</taxon>
        <taxon>Pasteurellales</taxon>
        <taxon>Pasteurellaceae</taxon>
        <taxon>Mannheimia</taxon>
    </lineage>
</organism>
<keyword evidence="3" id="KW-1185">Reference proteome</keyword>
<accession>A0A011NC79</accession>